<keyword evidence="1" id="KW-0812">Transmembrane</keyword>
<reference evidence="2 3" key="1">
    <citation type="submission" date="2019-07" db="EMBL/GenBank/DDBJ databases">
        <title>Whole genome shotgun sequence of Methylobacterium haplocladii NBRC 107714.</title>
        <authorList>
            <person name="Hosoyama A."/>
            <person name="Uohara A."/>
            <person name="Ohji S."/>
            <person name="Ichikawa N."/>
        </authorList>
    </citation>
    <scope>NUCLEOTIDE SEQUENCE [LARGE SCALE GENOMIC DNA]</scope>
    <source>
        <strain evidence="2 3">NBRC 107714</strain>
    </source>
</reference>
<evidence type="ECO:0000313" key="2">
    <source>
        <dbReference type="EMBL" id="GEP01004.1"/>
    </source>
</evidence>
<dbReference type="EMBL" id="BJZT01000037">
    <property type="protein sequence ID" value="GEP01004.1"/>
    <property type="molecule type" value="Genomic_DNA"/>
</dbReference>
<evidence type="ECO:0000313" key="3">
    <source>
        <dbReference type="Proteomes" id="UP000321258"/>
    </source>
</evidence>
<evidence type="ECO:0000256" key="1">
    <source>
        <dbReference type="SAM" id="Phobius"/>
    </source>
</evidence>
<name>A0A512ITH6_9HYPH</name>
<protein>
    <submittedName>
        <fullName evidence="2">Uncharacterized protein</fullName>
    </submittedName>
</protein>
<organism evidence="2 3">
    <name type="scientific">Methylobacterium haplocladii</name>
    <dbReference type="NCBI Taxonomy" id="1176176"/>
    <lineage>
        <taxon>Bacteria</taxon>
        <taxon>Pseudomonadati</taxon>
        <taxon>Pseudomonadota</taxon>
        <taxon>Alphaproteobacteria</taxon>
        <taxon>Hyphomicrobiales</taxon>
        <taxon>Methylobacteriaceae</taxon>
        <taxon>Methylobacterium</taxon>
    </lineage>
</organism>
<keyword evidence="3" id="KW-1185">Reference proteome</keyword>
<accession>A0A512ITH6</accession>
<keyword evidence="1" id="KW-0472">Membrane</keyword>
<dbReference type="AlphaFoldDB" id="A0A512ITH6"/>
<feature type="transmembrane region" description="Helical" evidence="1">
    <location>
        <begin position="30"/>
        <end position="46"/>
    </location>
</feature>
<gene>
    <name evidence="2" type="ORF">MHA02_33910</name>
</gene>
<proteinExistence type="predicted"/>
<keyword evidence="1" id="KW-1133">Transmembrane helix</keyword>
<comment type="caution">
    <text evidence="2">The sequence shown here is derived from an EMBL/GenBank/DDBJ whole genome shotgun (WGS) entry which is preliminary data.</text>
</comment>
<sequence>MRPVNIHINVNRDSLPANGKSGFNIFRSKFVWLLLTLALTTGVGYARTRYMCQGFKDGGKFYYGMDVSRCVGILIQEPFANLDQQLLAINRRY</sequence>
<dbReference type="Proteomes" id="UP000321258">
    <property type="component" value="Unassembled WGS sequence"/>
</dbReference>